<accession>A0ABQ0G656</accession>
<feature type="transmembrane region" description="Helical" evidence="2">
    <location>
        <begin position="401"/>
        <end position="420"/>
    </location>
</feature>
<feature type="region of interest" description="Disordered" evidence="1">
    <location>
        <begin position="1"/>
        <end position="26"/>
    </location>
</feature>
<gene>
    <name evidence="3" type="ORF">MFIFM68171_03459</name>
</gene>
<keyword evidence="2" id="KW-0472">Membrane</keyword>
<dbReference type="GeneID" id="98174203"/>
<evidence type="ECO:0000256" key="1">
    <source>
        <dbReference type="SAM" id="MobiDB-lite"/>
    </source>
</evidence>
<proteinExistence type="predicted"/>
<name>A0ABQ0G656_9PEZI</name>
<evidence type="ECO:0000313" key="3">
    <source>
        <dbReference type="EMBL" id="GAB1313249.1"/>
    </source>
</evidence>
<dbReference type="Proteomes" id="UP001628179">
    <property type="component" value="Unassembled WGS sequence"/>
</dbReference>
<evidence type="ECO:0000313" key="4">
    <source>
        <dbReference type="Proteomes" id="UP001628179"/>
    </source>
</evidence>
<comment type="caution">
    <text evidence="3">The sequence shown here is derived from an EMBL/GenBank/DDBJ whole genome shotgun (WGS) entry which is preliminary data.</text>
</comment>
<reference evidence="3 4" key="1">
    <citation type="submission" date="2024-09" db="EMBL/GenBank/DDBJ databases">
        <title>Itraconazole resistance in Madurella fahalii resulting from another homologue of gene encoding cytochrome P450 14-alpha sterol demethylase (CYP51).</title>
        <authorList>
            <person name="Yoshioka I."/>
            <person name="Fahal A.H."/>
            <person name="Kaneko S."/>
            <person name="Yaguchi T."/>
        </authorList>
    </citation>
    <scope>NUCLEOTIDE SEQUENCE [LARGE SCALE GENOMIC DNA]</scope>
    <source>
        <strain evidence="3 4">IFM 68171</strain>
    </source>
</reference>
<dbReference type="RefSeq" id="XP_070914981.1">
    <property type="nucleotide sequence ID" value="XM_071058880.1"/>
</dbReference>
<dbReference type="EMBL" id="BAAFSV010000002">
    <property type="protein sequence ID" value="GAB1313249.1"/>
    <property type="molecule type" value="Genomic_DNA"/>
</dbReference>
<keyword evidence="2" id="KW-0812">Transmembrane</keyword>
<organism evidence="3 4">
    <name type="scientific">Madurella fahalii</name>
    <dbReference type="NCBI Taxonomy" id="1157608"/>
    <lineage>
        <taxon>Eukaryota</taxon>
        <taxon>Fungi</taxon>
        <taxon>Dikarya</taxon>
        <taxon>Ascomycota</taxon>
        <taxon>Pezizomycotina</taxon>
        <taxon>Sordariomycetes</taxon>
        <taxon>Sordariomycetidae</taxon>
        <taxon>Sordariales</taxon>
        <taxon>Sordariales incertae sedis</taxon>
        <taxon>Madurella</taxon>
    </lineage>
</organism>
<evidence type="ECO:0000256" key="2">
    <source>
        <dbReference type="SAM" id="Phobius"/>
    </source>
</evidence>
<keyword evidence="2" id="KW-1133">Transmembrane helix</keyword>
<feature type="transmembrane region" description="Helical" evidence="2">
    <location>
        <begin position="370"/>
        <end position="389"/>
    </location>
</feature>
<feature type="compositionally biased region" description="Polar residues" evidence="1">
    <location>
        <begin position="315"/>
        <end position="353"/>
    </location>
</feature>
<feature type="region of interest" description="Disordered" evidence="1">
    <location>
        <begin position="312"/>
        <end position="357"/>
    </location>
</feature>
<keyword evidence="4" id="KW-1185">Reference proteome</keyword>
<sequence>MDSRPEPEPQHLGGPSSPEDDDILSRPAYLIEWETSEPKEPRKSRAHRRRAPLATALALTTALEATNDDDQHRLIVLHGHRREFADAILAFDAGIDPRFIECAATRRTYRPLRGLRDQIPGTNQGRRWHVLEYPELMKGSDPSVPCDNRAGGSPPVKRLSGRAGKLSVAFRRASLWTHAAGKDVLFLDVPAWNDAKGGKASTGQRVDDETSYQSDITSLEDVLWDTLGCGWKAADRFDQLLSEIVYNRWLELFELLEAESRVMSQETVSGYWQILRSLEFNEDNEADQCWAKLLSRIERRIALLPAPRDKLSNLPPETSRSTTINTTSDISRNKTITRTSTVNQTQNNSSKQGQDPKMLVDENQRALDRISYLGGILIPIPIVAGVLSMGETFGPSGSMFYVFWAASIPLSIVTVLIIYADTIRKAEVWVEIAADRVEPTPDSAVDSDKEDVGPVDVEVKHRRTVTWRKRKSEEHQRQQPPSPEAVVFSLDHDVEERMVGTPLAAAAAATVQPSDGDAIGVMLDLLPASARWRTGLAAPPDMILEQPVDGSKPRAWKRKELGWYGAAKAIVYKKPRAGSDIPAGVAACAKPGKQKSGSW</sequence>
<protein>
    <submittedName>
        <fullName evidence="3">Uncharacterized protein</fullName>
    </submittedName>
</protein>